<evidence type="ECO:0000256" key="6">
    <source>
        <dbReference type="SAM" id="SignalP"/>
    </source>
</evidence>
<evidence type="ECO:0000256" key="5">
    <source>
        <dbReference type="SAM" id="MobiDB-lite"/>
    </source>
</evidence>
<comment type="similarity">
    <text evidence="1">Belongs to the peptidase S1 family.</text>
</comment>
<keyword evidence="4" id="KW-0720">Serine protease</keyword>
<name>A0A918Q4A5_9ACTN</name>
<dbReference type="PROSITE" id="PS00135">
    <property type="entry name" value="TRYPSIN_SER"/>
    <property type="match status" value="1"/>
</dbReference>
<dbReference type="SUPFAM" id="SSF50494">
    <property type="entry name" value="Trypsin-like serine proteases"/>
    <property type="match status" value="1"/>
</dbReference>
<dbReference type="EMBL" id="BMWG01000006">
    <property type="protein sequence ID" value="GGZ31700.1"/>
    <property type="molecule type" value="Genomic_DNA"/>
</dbReference>
<gene>
    <name evidence="8" type="ORF">GCM10010387_27230</name>
</gene>
<feature type="domain" description="Peptidase S1" evidence="7">
    <location>
        <begin position="95"/>
        <end position="346"/>
    </location>
</feature>
<dbReference type="InterPro" id="IPR001314">
    <property type="entry name" value="Peptidase_S1A"/>
</dbReference>
<keyword evidence="3" id="KW-1015">Disulfide bond</keyword>
<evidence type="ECO:0000313" key="9">
    <source>
        <dbReference type="Proteomes" id="UP000630936"/>
    </source>
</evidence>
<dbReference type="InterPro" id="IPR018114">
    <property type="entry name" value="TRYPSIN_HIS"/>
</dbReference>
<dbReference type="InterPro" id="IPR033116">
    <property type="entry name" value="TRYPSIN_SER"/>
</dbReference>
<keyword evidence="4" id="KW-0645">Protease</keyword>
<dbReference type="CDD" id="cd00190">
    <property type="entry name" value="Tryp_SPc"/>
    <property type="match status" value="1"/>
</dbReference>
<dbReference type="RefSeq" id="WP_229869095.1">
    <property type="nucleotide sequence ID" value="NZ_BMWG01000006.1"/>
</dbReference>
<evidence type="ECO:0000313" key="8">
    <source>
        <dbReference type="EMBL" id="GGZ31700.1"/>
    </source>
</evidence>
<dbReference type="Pfam" id="PF00089">
    <property type="entry name" value="Trypsin"/>
    <property type="match status" value="1"/>
</dbReference>
<evidence type="ECO:0000256" key="2">
    <source>
        <dbReference type="ARBA" id="ARBA00022729"/>
    </source>
</evidence>
<dbReference type="PROSITE" id="PS00134">
    <property type="entry name" value="TRYPSIN_HIS"/>
    <property type="match status" value="1"/>
</dbReference>
<feature type="chain" id="PRO_5037725904" description="Peptidase S1 domain-containing protein" evidence="6">
    <location>
        <begin position="19"/>
        <end position="589"/>
    </location>
</feature>
<feature type="region of interest" description="Disordered" evidence="5">
    <location>
        <begin position="64"/>
        <end position="93"/>
    </location>
</feature>
<dbReference type="Gene3D" id="2.130.10.130">
    <property type="entry name" value="Integrin alpha, N-terminal"/>
    <property type="match status" value="1"/>
</dbReference>
<feature type="compositionally biased region" description="Low complexity" evidence="5">
    <location>
        <begin position="29"/>
        <end position="45"/>
    </location>
</feature>
<reference evidence="8" key="1">
    <citation type="journal article" date="2014" name="Int. J. Syst. Evol. Microbiol.">
        <title>Complete genome sequence of Corynebacterium casei LMG S-19264T (=DSM 44701T), isolated from a smear-ripened cheese.</title>
        <authorList>
            <consortium name="US DOE Joint Genome Institute (JGI-PGF)"/>
            <person name="Walter F."/>
            <person name="Albersmeier A."/>
            <person name="Kalinowski J."/>
            <person name="Ruckert C."/>
        </authorList>
    </citation>
    <scope>NUCLEOTIDE SEQUENCE</scope>
    <source>
        <strain evidence="8">JCM 4988</strain>
    </source>
</reference>
<dbReference type="PROSITE" id="PS50240">
    <property type="entry name" value="TRYPSIN_DOM"/>
    <property type="match status" value="1"/>
</dbReference>
<reference evidence="8" key="2">
    <citation type="submission" date="2020-09" db="EMBL/GenBank/DDBJ databases">
        <authorList>
            <person name="Sun Q."/>
            <person name="Ohkuma M."/>
        </authorList>
    </citation>
    <scope>NUCLEOTIDE SEQUENCE</scope>
    <source>
        <strain evidence="8">JCM 4988</strain>
    </source>
</reference>
<comment type="caution">
    <text evidence="8">The sequence shown here is derived from an EMBL/GenBank/DDBJ whole genome shotgun (WGS) entry which is preliminary data.</text>
</comment>
<proteinExistence type="inferred from homology"/>
<sequence length="589" mass="61673">MTVLALAGTGLMASGAQAAEPGSTPRTTAVPAQPAAPVAPAAPLPASGPGERELHDRIAEVLETIRATPGGPRPKGKTPAPGTAAKPSPGPSARIIGGKPAPISSAPWMAQLFFKGPRGLGYSCGGAVVAPTKVVTAAHCVKDMDWKGTGVIVTGADRAATPTGRKDSQGKPILNLHGGEARGAVRQWHHPAYDDYTLEADVAVLTLSSPVRAKPLQLVKPGESARYKHGTDGKVYGWGLTASHDRAKGSDRLKVADADAQSDANCERAYGWEFFKGDMYCAGRAPTGKDSTTETTCNGDSGGPLVAGGRMAGIVSWGDADCSAKGKYGVYAKVSTFQAAIRDRMYDTSWSGDQYADLLARSGNRLHAWTRKGKTLVRGKDLGDFRGVNLLVQSDLNRDGRQDLVHRANTGETYWSQGGGQPRLLSTGWRTHRQILVPGDLTGDDLPDIVVVTAKGTAYLYPGKGDGSLAPSVRIGSGWGEYTMVRGHGDFTGDGRPDVLGHVFGGKMYLHKGTGDPKKPFSARVQIGTHSGLNALATTGDVDGDGRADLLARDMKGKLWLYPGTGRSPAVLGKRAQYASGLQGHTLLG</sequence>
<keyword evidence="2 6" id="KW-0732">Signal</keyword>
<dbReference type="PRINTS" id="PR00722">
    <property type="entry name" value="CHYMOTRYPSIN"/>
</dbReference>
<protein>
    <recommendedName>
        <fullName evidence="7">Peptidase S1 domain-containing protein</fullName>
    </recommendedName>
</protein>
<dbReference type="GO" id="GO:0004252">
    <property type="term" value="F:serine-type endopeptidase activity"/>
    <property type="evidence" value="ECO:0007669"/>
    <property type="project" value="InterPro"/>
</dbReference>
<feature type="region of interest" description="Disordered" evidence="5">
    <location>
        <begin position="13"/>
        <end position="51"/>
    </location>
</feature>
<dbReference type="SMART" id="SM00020">
    <property type="entry name" value="Tryp_SPc"/>
    <property type="match status" value="1"/>
</dbReference>
<dbReference type="InterPro" id="IPR050430">
    <property type="entry name" value="Peptidase_S1"/>
</dbReference>
<dbReference type="Proteomes" id="UP000630936">
    <property type="component" value="Unassembled WGS sequence"/>
</dbReference>
<feature type="signal peptide" evidence="6">
    <location>
        <begin position="1"/>
        <end position="18"/>
    </location>
</feature>
<keyword evidence="4" id="KW-0378">Hydrolase</keyword>
<dbReference type="PANTHER" id="PTHR24276:SF98">
    <property type="entry name" value="FI18310P1-RELATED"/>
    <property type="match status" value="1"/>
</dbReference>
<evidence type="ECO:0000256" key="4">
    <source>
        <dbReference type="RuleBase" id="RU363034"/>
    </source>
</evidence>
<dbReference type="InterPro" id="IPR043504">
    <property type="entry name" value="Peptidase_S1_PA_chymotrypsin"/>
</dbReference>
<evidence type="ECO:0000256" key="3">
    <source>
        <dbReference type="ARBA" id="ARBA00023157"/>
    </source>
</evidence>
<evidence type="ECO:0000256" key="1">
    <source>
        <dbReference type="ARBA" id="ARBA00007664"/>
    </source>
</evidence>
<dbReference type="InterPro" id="IPR009003">
    <property type="entry name" value="Peptidase_S1_PA"/>
</dbReference>
<dbReference type="Gene3D" id="2.40.10.10">
    <property type="entry name" value="Trypsin-like serine proteases"/>
    <property type="match status" value="1"/>
</dbReference>
<evidence type="ECO:0000259" key="7">
    <source>
        <dbReference type="PROSITE" id="PS50240"/>
    </source>
</evidence>
<dbReference type="InterPro" id="IPR028994">
    <property type="entry name" value="Integrin_alpha_N"/>
</dbReference>
<organism evidence="8 9">
    <name type="scientific">Streptomyces inusitatus</name>
    <dbReference type="NCBI Taxonomy" id="68221"/>
    <lineage>
        <taxon>Bacteria</taxon>
        <taxon>Bacillati</taxon>
        <taxon>Actinomycetota</taxon>
        <taxon>Actinomycetes</taxon>
        <taxon>Kitasatosporales</taxon>
        <taxon>Streptomycetaceae</taxon>
        <taxon>Streptomyces</taxon>
    </lineage>
</organism>
<dbReference type="SUPFAM" id="SSF69318">
    <property type="entry name" value="Integrin alpha N-terminal domain"/>
    <property type="match status" value="1"/>
</dbReference>
<dbReference type="AlphaFoldDB" id="A0A918Q4A5"/>
<dbReference type="GO" id="GO:0006508">
    <property type="term" value="P:proteolysis"/>
    <property type="evidence" value="ECO:0007669"/>
    <property type="project" value="UniProtKB-KW"/>
</dbReference>
<accession>A0A918Q4A5</accession>
<dbReference type="Pfam" id="PF13517">
    <property type="entry name" value="FG-GAP_3"/>
    <property type="match status" value="1"/>
</dbReference>
<keyword evidence="9" id="KW-1185">Reference proteome</keyword>
<dbReference type="PANTHER" id="PTHR24276">
    <property type="entry name" value="POLYSERASE-RELATED"/>
    <property type="match status" value="1"/>
</dbReference>
<dbReference type="InterPro" id="IPR013517">
    <property type="entry name" value="FG-GAP"/>
</dbReference>
<dbReference type="InterPro" id="IPR001254">
    <property type="entry name" value="Trypsin_dom"/>
</dbReference>